<dbReference type="OrthoDB" id="6437258at2759"/>
<dbReference type="Proteomes" id="UP000499080">
    <property type="component" value="Unassembled WGS sequence"/>
</dbReference>
<gene>
    <name evidence="1" type="ORF">AVEN_126243_1</name>
</gene>
<proteinExistence type="predicted"/>
<keyword evidence="2" id="KW-1185">Reference proteome</keyword>
<organism evidence="1 2">
    <name type="scientific">Araneus ventricosus</name>
    <name type="common">Orbweaver spider</name>
    <name type="synonym">Epeira ventricosa</name>
    <dbReference type="NCBI Taxonomy" id="182803"/>
    <lineage>
        <taxon>Eukaryota</taxon>
        <taxon>Metazoa</taxon>
        <taxon>Ecdysozoa</taxon>
        <taxon>Arthropoda</taxon>
        <taxon>Chelicerata</taxon>
        <taxon>Arachnida</taxon>
        <taxon>Araneae</taxon>
        <taxon>Araneomorphae</taxon>
        <taxon>Entelegynae</taxon>
        <taxon>Araneoidea</taxon>
        <taxon>Araneidae</taxon>
        <taxon>Araneus</taxon>
    </lineage>
</organism>
<comment type="caution">
    <text evidence="1">The sequence shown here is derived from an EMBL/GenBank/DDBJ whole genome shotgun (WGS) entry which is preliminary data.</text>
</comment>
<dbReference type="EMBL" id="BGPR01005317">
    <property type="protein sequence ID" value="GBN09046.1"/>
    <property type="molecule type" value="Genomic_DNA"/>
</dbReference>
<evidence type="ECO:0000313" key="1">
    <source>
        <dbReference type="EMBL" id="GBN09046.1"/>
    </source>
</evidence>
<accession>A0A4Y2L619</accession>
<protein>
    <recommendedName>
        <fullName evidence="3">Reverse transcriptase domain-containing protein</fullName>
    </recommendedName>
</protein>
<sequence length="113" mass="12895">MTRVPFGVACSPLILAATLKHHIKKFKENSEVYEMLDSSVFVNDLFYGEDSLENVFLETRINLKKFQTNSTELKNIWIENNVISEIDNDDSKVLGLVWNAKTDTSKLGDRAIK</sequence>
<evidence type="ECO:0000313" key="2">
    <source>
        <dbReference type="Proteomes" id="UP000499080"/>
    </source>
</evidence>
<reference evidence="1 2" key="1">
    <citation type="journal article" date="2019" name="Sci. Rep.">
        <title>Orb-weaving spider Araneus ventricosus genome elucidates the spidroin gene catalogue.</title>
        <authorList>
            <person name="Kono N."/>
            <person name="Nakamura H."/>
            <person name="Ohtoshi R."/>
            <person name="Moran D.A.P."/>
            <person name="Shinohara A."/>
            <person name="Yoshida Y."/>
            <person name="Fujiwara M."/>
            <person name="Mori M."/>
            <person name="Tomita M."/>
            <person name="Arakawa K."/>
        </authorList>
    </citation>
    <scope>NUCLEOTIDE SEQUENCE [LARGE SCALE GENOMIC DNA]</scope>
</reference>
<evidence type="ECO:0008006" key="3">
    <source>
        <dbReference type="Google" id="ProtNLM"/>
    </source>
</evidence>
<dbReference type="AlphaFoldDB" id="A0A4Y2L619"/>
<name>A0A4Y2L619_ARAVE</name>